<dbReference type="AlphaFoldDB" id="A0AAV2D6K6"/>
<proteinExistence type="predicted"/>
<feature type="region of interest" description="Disordered" evidence="1">
    <location>
        <begin position="67"/>
        <end position="137"/>
    </location>
</feature>
<evidence type="ECO:0000313" key="3">
    <source>
        <dbReference type="Proteomes" id="UP001497516"/>
    </source>
</evidence>
<keyword evidence="3" id="KW-1185">Reference proteome</keyword>
<accession>A0AAV2D6K6</accession>
<feature type="compositionally biased region" description="Acidic residues" evidence="1">
    <location>
        <begin position="78"/>
        <end position="111"/>
    </location>
</feature>
<evidence type="ECO:0000256" key="1">
    <source>
        <dbReference type="SAM" id="MobiDB-lite"/>
    </source>
</evidence>
<sequence>MSLDHTRYRSVCSTPCTPWGIPTTCYTWGLSWRQPLPGATEHGSSSPLSRDVLHNTLLLPYAEAGDWVDGLSMPPIEDKDDEDDDDYIGEKDDDADDNDDDDGAMDADEPEPPLPQGIFFHEGDPDETSPPPDLLFH</sequence>
<dbReference type="Proteomes" id="UP001497516">
    <property type="component" value="Chromosome 2"/>
</dbReference>
<protein>
    <submittedName>
        <fullName evidence="2">Uncharacterized protein</fullName>
    </submittedName>
</protein>
<evidence type="ECO:0000313" key="2">
    <source>
        <dbReference type="EMBL" id="CAL1368721.1"/>
    </source>
</evidence>
<name>A0AAV2D6K6_9ROSI</name>
<gene>
    <name evidence="2" type="ORF">LTRI10_LOCUS11707</name>
</gene>
<organism evidence="2 3">
    <name type="scientific">Linum trigynum</name>
    <dbReference type="NCBI Taxonomy" id="586398"/>
    <lineage>
        <taxon>Eukaryota</taxon>
        <taxon>Viridiplantae</taxon>
        <taxon>Streptophyta</taxon>
        <taxon>Embryophyta</taxon>
        <taxon>Tracheophyta</taxon>
        <taxon>Spermatophyta</taxon>
        <taxon>Magnoliopsida</taxon>
        <taxon>eudicotyledons</taxon>
        <taxon>Gunneridae</taxon>
        <taxon>Pentapetalae</taxon>
        <taxon>rosids</taxon>
        <taxon>fabids</taxon>
        <taxon>Malpighiales</taxon>
        <taxon>Linaceae</taxon>
        <taxon>Linum</taxon>
    </lineage>
</organism>
<reference evidence="2 3" key="1">
    <citation type="submission" date="2024-04" db="EMBL/GenBank/DDBJ databases">
        <authorList>
            <person name="Fracassetti M."/>
        </authorList>
    </citation>
    <scope>NUCLEOTIDE SEQUENCE [LARGE SCALE GENOMIC DNA]</scope>
</reference>
<dbReference type="EMBL" id="OZ034815">
    <property type="protein sequence ID" value="CAL1368721.1"/>
    <property type="molecule type" value="Genomic_DNA"/>
</dbReference>
<feature type="compositionally biased region" description="Pro residues" evidence="1">
    <location>
        <begin position="128"/>
        <end position="137"/>
    </location>
</feature>